<gene>
    <name evidence="2" type="ORF">QC763_0076390</name>
</gene>
<evidence type="ECO:0000256" key="1">
    <source>
        <dbReference type="SAM" id="MobiDB-lite"/>
    </source>
</evidence>
<sequence length="218" mass="23193">MRTRDSKVDKRGSMQDDRQGSLYPLQNLDQLLGILGAFHSVLSIDGEIGHSGHSIPVRLLNLLVDFGSAPALIEPGFDLSLVQPSLLAGGDQNVMGSDVSIFLEMQLEKRRDNTVFELVRLCLCQLNQPVGVTGVSDPGLEREVDALGFAEALEHHGGHGQAVGIAEFLEEVLIAVNRGFGEGRVEVEGVPVDFESVGAGVGNGGFVEVDGAFEALFA</sequence>
<feature type="region of interest" description="Disordered" evidence="1">
    <location>
        <begin position="1"/>
        <end position="20"/>
    </location>
</feature>
<organism evidence="2 3">
    <name type="scientific">Podospora pseudopauciseta</name>
    <dbReference type="NCBI Taxonomy" id="2093780"/>
    <lineage>
        <taxon>Eukaryota</taxon>
        <taxon>Fungi</taxon>
        <taxon>Dikarya</taxon>
        <taxon>Ascomycota</taxon>
        <taxon>Pezizomycotina</taxon>
        <taxon>Sordariomycetes</taxon>
        <taxon>Sordariomycetidae</taxon>
        <taxon>Sordariales</taxon>
        <taxon>Podosporaceae</taxon>
        <taxon>Podospora</taxon>
    </lineage>
</organism>
<proteinExistence type="predicted"/>
<dbReference type="GeneID" id="87926183"/>
<protein>
    <submittedName>
        <fullName evidence="2">Uncharacterized protein</fullName>
    </submittedName>
</protein>
<name>A0ABR0HAG2_9PEZI</name>
<evidence type="ECO:0000313" key="2">
    <source>
        <dbReference type="EMBL" id="KAK4664984.1"/>
    </source>
</evidence>
<dbReference type="Proteomes" id="UP001326199">
    <property type="component" value="Unassembled WGS sequence"/>
</dbReference>
<feature type="compositionally biased region" description="Basic and acidic residues" evidence="1">
    <location>
        <begin position="1"/>
        <end position="19"/>
    </location>
</feature>
<reference evidence="2 3" key="1">
    <citation type="journal article" date="2023" name="bioRxiv">
        <title>High-quality genome assemblies of four members of thePodospora anserinaspecies complex.</title>
        <authorList>
            <person name="Ament-Velasquez S.L."/>
            <person name="Vogan A.A."/>
            <person name="Wallerman O."/>
            <person name="Hartmann F."/>
            <person name="Gautier V."/>
            <person name="Silar P."/>
            <person name="Giraud T."/>
            <person name="Johannesson H."/>
        </authorList>
    </citation>
    <scope>NUCLEOTIDE SEQUENCE [LARGE SCALE GENOMIC DNA]</scope>
    <source>
        <strain evidence="2 3">CBS 411.78</strain>
    </source>
</reference>
<comment type="caution">
    <text evidence="2">The sequence shown here is derived from an EMBL/GenBank/DDBJ whole genome shotgun (WGS) entry which is preliminary data.</text>
</comment>
<accession>A0ABR0HAG2</accession>
<evidence type="ECO:0000313" key="3">
    <source>
        <dbReference type="Proteomes" id="UP001326199"/>
    </source>
</evidence>
<dbReference type="EMBL" id="JAFFHB010000006">
    <property type="protein sequence ID" value="KAK4664984.1"/>
    <property type="molecule type" value="Genomic_DNA"/>
</dbReference>
<dbReference type="RefSeq" id="XP_062764950.1">
    <property type="nucleotide sequence ID" value="XM_062906042.1"/>
</dbReference>
<keyword evidence="3" id="KW-1185">Reference proteome</keyword>